<dbReference type="Proteomes" id="UP001238179">
    <property type="component" value="Chromosome"/>
</dbReference>
<proteinExistence type="inferred from homology"/>
<keyword evidence="9" id="KW-1185">Reference proteome</keyword>
<gene>
    <name evidence="8" type="primary">vsr</name>
    <name evidence="8" type="ORF">METEAL_07280</name>
</gene>
<protein>
    <submittedName>
        <fullName evidence="8">Very short patch repair endonuclease</fullName>
    </submittedName>
</protein>
<accession>A0AA48K773</accession>
<evidence type="ECO:0000256" key="4">
    <source>
        <dbReference type="ARBA" id="ARBA00022801"/>
    </source>
</evidence>
<dbReference type="GO" id="GO:0016787">
    <property type="term" value="F:hydrolase activity"/>
    <property type="evidence" value="ECO:0007669"/>
    <property type="project" value="UniProtKB-KW"/>
</dbReference>
<evidence type="ECO:0000313" key="9">
    <source>
        <dbReference type="Proteomes" id="UP001238179"/>
    </source>
</evidence>
<keyword evidence="2 8" id="KW-0255">Endonuclease</keyword>
<evidence type="ECO:0000256" key="5">
    <source>
        <dbReference type="ARBA" id="ARBA00023204"/>
    </source>
</evidence>
<keyword evidence="4" id="KW-0378">Hydrolase</keyword>
<evidence type="ECO:0000256" key="3">
    <source>
        <dbReference type="ARBA" id="ARBA00022763"/>
    </source>
</evidence>
<dbReference type="SUPFAM" id="SSF52980">
    <property type="entry name" value="Restriction endonuclease-like"/>
    <property type="match status" value="1"/>
</dbReference>
<evidence type="ECO:0000313" key="8">
    <source>
        <dbReference type="EMBL" id="BDU71554.1"/>
    </source>
</evidence>
<keyword evidence="3" id="KW-0227">DNA damage</keyword>
<dbReference type="REBASE" id="711086">
    <property type="entry name" value="V.HbaW79ORF7290P"/>
</dbReference>
<dbReference type="Pfam" id="PF03852">
    <property type="entry name" value="Vsr"/>
    <property type="match status" value="1"/>
</dbReference>
<name>A0AA48K773_9BACT</name>
<dbReference type="Gene3D" id="3.40.960.10">
    <property type="entry name" value="VSR Endonuclease"/>
    <property type="match status" value="1"/>
</dbReference>
<evidence type="ECO:0000256" key="2">
    <source>
        <dbReference type="ARBA" id="ARBA00022759"/>
    </source>
</evidence>
<dbReference type="InterPro" id="IPR007569">
    <property type="entry name" value="DUF559"/>
</dbReference>
<dbReference type="GO" id="GO:0006298">
    <property type="term" value="P:mismatch repair"/>
    <property type="evidence" value="ECO:0007669"/>
    <property type="project" value="InterPro"/>
</dbReference>
<evidence type="ECO:0000259" key="7">
    <source>
        <dbReference type="Pfam" id="PF04480"/>
    </source>
</evidence>
<dbReference type="EMBL" id="AP027080">
    <property type="protein sequence ID" value="BDU71554.1"/>
    <property type="molecule type" value="Genomic_DNA"/>
</dbReference>
<keyword evidence="1" id="KW-0540">Nuclease</keyword>
<dbReference type="CDD" id="cd00221">
    <property type="entry name" value="Vsr"/>
    <property type="match status" value="1"/>
</dbReference>
<dbReference type="InterPro" id="IPR011335">
    <property type="entry name" value="Restrct_endonuc-II-like"/>
</dbReference>
<reference evidence="9" key="1">
    <citation type="journal article" date="2023" name="Int. J. Syst. Evol. Microbiol.">
        <title>Mesoterricola silvestris gen. nov., sp. nov., Mesoterricola sediminis sp. nov., Geothrix oryzae sp. nov., Geothrix edaphica sp. nov., Geothrix rubra sp. nov., and Geothrix limicola sp. nov., six novel members of Acidobacteriota isolated from soils.</title>
        <authorList>
            <person name="Itoh H."/>
            <person name="Sugisawa Y."/>
            <person name="Mise K."/>
            <person name="Xu Z."/>
            <person name="Kuniyasu M."/>
            <person name="Ushijima N."/>
            <person name="Kawano K."/>
            <person name="Kobayashi E."/>
            <person name="Shiratori Y."/>
            <person name="Masuda Y."/>
            <person name="Senoo K."/>
        </authorList>
    </citation>
    <scope>NUCLEOTIDE SEQUENCE [LARGE SCALE GENOMIC DNA]</scope>
    <source>
        <strain evidence="9">W79</strain>
    </source>
</reference>
<dbReference type="AlphaFoldDB" id="A0AA48K773"/>
<evidence type="ECO:0000256" key="6">
    <source>
        <dbReference type="ARBA" id="ARBA00029466"/>
    </source>
</evidence>
<comment type="similarity">
    <text evidence="6">Belongs to the Vsr family.</text>
</comment>
<keyword evidence="5" id="KW-0234">DNA repair</keyword>
<dbReference type="InterPro" id="IPR004603">
    <property type="entry name" value="DNA_mismatch_endonuc_vsr"/>
</dbReference>
<evidence type="ECO:0000256" key="1">
    <source>
        <dbReference type="ARBA" id="ARBA00022722"/>
    </source>
</evidence>
<sequence>MARIKGKDTLPERQVAALLSPHGLSWESHAADLPGRPDLVFRDAKVVVFVDGDFWHGWRFPQWRDKLSVEWEAKIKRNRERDVRNQRKLRRMGWKVVRLWEHQICDNPDSAKRRVLVALGLEPLMELLT</sequence>
<dbReference type="KEGG" id="msil:METEAL_07280"/>
<dbReference type="Pfam" id="PF04480">
    <property type="entry name" value="DUF559"/>
    <property type="match status" value="1"/>
</dbReference>
<dbReference type="GO" id="GO:0004519">
    <property type="term" value="F:endonuclease activity"/>
    <property type="evidence" value="ECO:0007669"/>
    <property type="project" value="UniProtKB-KW"/>
</dbReference>
<feature type="domain" description="DUF559" evidence="7">
    <location>
        <begin position="64"/>
        <end position="118"/>
    </location>
</feature>
<organism evidence="8 9">
    <name type="scientific">Mesoterricola silvestris</name>
    <dbReference type="NCBI Taxonomy" id="2927979"/>
    <lineage>
        <taxon>Bacteria</taxon>
        <taxon>Pseudomonadati</taxon>
        <taxon>Acidobacteriota</taxon>
        <taxon>Holophagae</taxon>
        <taxon>Holophagales</taxon>
        <taxon>Holophagaceae</taxon>
        <taxon>Mesoterricola</taxon>
    </lineage>
</organism>